<dbReference type="Proteomes" id="UP001515480">
    <property type="component" value="Unassembled WGS sequence"/>
</dbReference>
<proteinExistence type="predicted"/>
<feature type="compositionally biased region" description="Low complexity" evidence="1">
    <location>
        <begin position="293"/>
        <end position="313"/>
    </location>
</feature>
<reference evidence="2 3" key="1">
    <citation type="journal article" date="2024" name="Science">
        <title>Giant polyketide synthase enzymes in the biosynthesis of giant marine polyether toxins.</title>
        <authorList>
            <person name="Fallon T.R."/>
            <person name="Shende V.V."/>
            <person name="Wierzbicki I.H."/>
            <person name="Pendleton A.L."/>
            <person name="Watervoot N.F."/>
            <person name="Auber R.P."/>
            <person name="Gonzalez D.J."/>
            <person name="Wisecaver J.H."/>
            <person name="Moore B.S."/>
        </authorList>
    </citation>
    <scope>NUCLEOTIDE SEQUENCE [LARGE SCALE GENOMIC DNA]</scope>
    <source>
        <strain evidence="2 3">12B1</strain>
    </source>
</reference>
<evidence type="ECO:0000256" key="1">
    <source>
        <dbReference type="SAM" id="MobiDB-lite"/>
    </source>
</evidence>
<gene>
    <name evidence="2" type="ORF">AB1Y20_021929</name>
</gene>
<feature type="compositionally biased region" description="Polar residues" evidence="1">
    <location>
        <begin position="246"/>
        <end position="261"/>
    </location>
</feature>
<dbReference type="AlphaFoldDB" id="A0AB34JFM2"/>
<feature type="compositionally biased region" description="Basic and acidic residues" evidence="1">
    <location>
        <begin position="190"/>
        <end position="199"/>
    </location>
</feature>
<organism evidence="2 3">
    <name type="scientific">Prymnesium parvum</name>
    <name type="common">Toxic golden alga</name>
    <dbReference type="NCBI Taxonomy" id="97485"/>
    <lineage>
        <taxon>Eukaryota</taxon>
        <taxon>Haptista</taxon>
        <taxon>Haptophyta</taxon>
        <taxon>Prymnesiophyceae</taxon>
        <taxon>Prymnesiales</taxon>
        <taxon>Prymnesiaceae</taxon>
        <taxon>Prymnesium</taxon>
    </lineage>
</organism>
<dbReference type="InterPro" id="IPR011993">
    <property type="entry name" value="PH-like_dom_sf"/>
</dbReference>
<dbReference type="Gene3D" id="2.30.29.30">
    <property type="entry name" value="Pleckstrin-homology domain (PH domain)/Phosphotyrosine-binding domain (PTB)"/>
    <property type="match status" value="1"/>
</dbReference>
<accession>A0AB34JFM2</accession>
<feature type="region of interest" description="Disordered" evidence="1">
    <location>
        <begin position="183"/>
        <end position="321"/>
    </location>
</feature>
<comment type="caution">
    <text evidence="2">The sequence shown here is derived from an EMBL/GenBank/DDBJ whole genome shotgun (WGS) entry which is preliminary data.</text>
</comment>
<feature type="compositionally biased region" description="Polar residues" evidence="1">
    <location>
        <begin position="206"/>
        <end position="221"/>
    </location>
</feature>
<name>A0AB34JFM2_PRYPA</name>
<protein>
    <submittedName>
        <fullName evidence="2">Uncharacterized protein</fullName>
    </submittedName>
</protein>
<dbReference type="EMBL" id="JBGBPQ010000008">
    <property type="protein sequence ID" value="KAL1520339.1"/>
    <property type="molecule type" value="Genomic_DNA"/>
</dbReference>
<sequence>MDLVSSRYQAQEQRGHRVSGATALEGVSLLKAGVSVIKYGRQGKPHPSTLKLTASEDVLTWEGKPGVTGMLGLSRDDRFLALAAVRELLVGRESAVFRSANWKDRLSVDKSVSGLPELSLSLVIDPMRHALSHGVRPEALFKEAGSARQSLDISFTDETQFGLVLSALRALLPADVESQPTLSMAMDKTTLSDEPRTEPEAVEASAATSDNTGASVGQVPTNLLDPFGHDPFQDDAADAGFGASQLGFSSSPPAPRSTQQHVAAPPVDFDPFGLGDLAAGASSQPKPSEQYDLSSLLGPSAGMAAAPAQPKAGPMDDLLGL</sequence>
<evidence type="ECO:0000313" key="3">
    <source>
        <dbReference type="Proteomes" id="UP001515480"/>
    </source>
</evidence>
<keyword evidence="3" id="KW-1185">Reference proteome</keyword>
<evidence type="ECO:0000313" key="2">
    <source>
        <dbReference type="EMBL" id="KAL1520339.1"/>
    </source>
</evidence>